<accession>A0A239C1J1</accession>
<dbReference type="InterPro" id="IPR036390">
    <property type="entry name" value="WH_DNA-bd_sf"/>
</dbReference>
<dbReference type="InterPro" id="IPR036388">
    <property type="entry name" value="WH-like_DNA-bd_sf"/>
</dbReference>
<dbReference type="PANTHER" id="PTHR42756:SF1">
    <property type="entry name" value="TRANSCRIPTIONAL REPRESSOR OF EMRAB OPERON"/>
    <property type="match status" value="1"/>
</dbReference>
<evidence type="ECO:0000256" key="1">
    <source>
        <dbReference type="ARBA" id="ARBA00023015"/>
    </source>
</evidence>
<dbReference type="GO" id="GO:0003700">
    <property type="term" value="F:DNA-binding transcription factor activity"/>
    <property type="evidence" value="ECO:0007669"/>
    <property type="project" value="InterPro"/>
</dbReference>
<dbReference type="RefSeq" id="WP_176431226.1">
    <property type="nucleotide sequence ID" value="NZ_FZOJ01000004.1"/>
</dbReference>
<evidence type="ECO:0000313" key="5">
    <source>
        <dbReference type="EMBL" id="SNS13511.1"/>
    </source>
</evidence>
<evidence type="ECO:0000256" key="3">
    <source>
        <dbReference type="ARBA" id="ARBA00023163"/>
    </source>
</evidence>
<dbReference type="PROSITE" id="PS50995">
    <property type="entry name" value="HTH_MARR_2"/>
    <property type="match status" value="1"/>
</dbReference>
<evidence type="ECO:0000256" key="2">
    <source>
        <dbReference type="ARBA" id="ARBA00023125"/>
    </source>
</evidence>
<dbReference type="GO" id="GO:0003677">
    <property type="term" value="F:DNA binding"/>
    <property type="evidence" value="ECO:0007669"/>
    <property type="project" value="UniProtKB-KW"/>
</dbReference>
<dbReference type="Pfam" id="PF12802">
    <property type="entry name" value="MarR_2"/>
    <property type="match status" value="1"/>
</dbReference>
<evidence type="ECO:0000313" key="6">
    <source>
        <dbReference type="Proteomes" id="UP000198304"/>
    </source>
</evidence>
<proteinExistence type="predicted"/>
<reference evidence="5 6" key="1">
    <citation type="submission" date="2017-06" db="EMBL/GenBank/DDBJ databases">
        <authorList>
            <person name="Kim H.J."/>
            <person name="Triplett B.A."/>
        </authorList>
    </citation>
    <scope>NUCLEOTIDE SEQUENCE [LARGE SCALE GENOMIC DNA]</scope>
    <source>
        <strain evidence="5 6">SCA</strain>
    </source>
</reference>
<dbReference type="PRINTS" id="PR00598">
    <property type="entry name" value="HTHMARR"/>
</dbReference>
<gene>
    <name evidence="5" type="ORF">SAMN05446037_1004238</name>
</gene>
<dbReference type="AlphaFoldDB" id="A0A239C1J1"/>
<sequence length="147" mass="17143">MNKRQRSLGCLLNKTAHLIKWELNNHLKEYGLTSAQWRVLIDLKIQENLGDSLNNTTPALIAERLNVERPAITRTIDLLIKEGWVSRRENPLDRRSQLIVLAEKSKKIMPQLDYISDEVMKKTLEGFNEEETNQLKSFLIRIIDNFS</sequence>
<dbReference type="Gene3D" id="1.10.10.10">
    <property type="entry name" value="Winged helix-like DNA-binding domain superfamily/Winged helix DNA-binding domain"/>
    <property type="match status" value="1"/>
</dbReference>
<dbReference type="Proteomes" id="UP000198304">
    <property type="component" value="Unassembled WGS sequence"/>
</dbReference>
<keyword evidence="2" id="KW-0238">DNA-binding</keyword>
<keyword evidence="3" id="KW-0804">Transcription</keyword>
<dbReference type="InterPro" id="IPR000835">
    <property type="entry name" value="HTH_MarR-typ"/>
</dbReference>
<feature type="domain" description="HTH marR-type" evidence="4">
    <location>
        <begin position="5"/>
        <end position="144"/>
    </location>
</feature>
<evidence type="ECO:0000259" key="4">
    <source>
        <dbReference type="PROSITE" id="PS50995"/>
    </source>
</evidence>
<name>A0A239C1J1_9FIRM</name>
<protein>
    <submittedName>
        <fullName evidence="5">MarR family transcriptional regulator, transcriptional regulator for hemolysin</fullName>
    </submittedName>
</protein>
<dbReference type="PANTHER" id="PTHR42756">
    <property type="entry name" value="TRANSCRIPTIONAL REGULATOR, MARR"/>
    <property type="match status" value="1"/>
</dbReference>
<dbReference type="SUPFAM" id="SSF46785">
    <property type="entry name" value="Winged helix' DNA-binding domain"/>
    <property type="match status" value="1"/>
</dbReference>
<keyword evidence="6" id="KW-1185">Reference proteome</keyword>
<keyword evidence="1" id="KW-0805">Transcription regulation</keyword>
<dbReference type="SMART" id="SM00347">
    <property type="entry name" value="HTH_MARR"/>
    <property type="match status" value="1"/>
</dbReference>
<dbReference type="EMBL" id="FZOJ01000004">
    <property type="protein sequence ID" value="SNS13511.1"/>
    <property type="molecule type" value="Genomic_DNA"/>
</dbReference>
<organism evidence="5 6">
    <name type="scientific">Anaerovirgula multivorans</name>
    <dbReference type="NCBI Taxonomy" id="312168"/>
    <lineage>
        <taxon>Bacteria</taxon>
        <taxon>Bacillati</taxon>
        <taxon>Bacillota</taxon>
        <taxon>Clostridia</taxon>
        <taxon>Peptostreptococcales</taxon>
        <taxon>Natronincolaceae</taxon>
        <taxon>Anaerovirgula</taxon>
    </lineage>
</organism>